<feature type="compositionally biased region" description="Polar residues" evidence="2">
    <location>
        <begin position="708"/>
        <end position="719"/>
    </location>
</feature>
<dbReference type="InterPro" id="IPR004170">
    <property type="entry name" value="WWE_dom"/>
</dbReference>
<feature type="compositionally biased region" description="Low complexity" evidence="2">
    <location>
        <begin position="695"/>
        <end position="707"/>
    </location>
</feature>
<dbReference type="SMART" id="SM01127">
    <property type="entry name" value="DDHD"/>
    <property type="match status" value="1"/>
</dbReference>
<evidence type="ECO:0000313" key="5">
    <source>
        <dbReference type="EMBL" id="JAP79185.1"/>
    </source>
</evidence>
<evidence type="ECO:0000259" key="4">
    <source>
        <dbReference type="PROSITE" id="PS51043"/>
    </source>
</evidence>
<dbReference type="SUPFAM" id="SSF47769">
    <property type="entry name" value="SAM/Pointed domain"/>
    <property type="match status" value="1"/>
</dbReference>
<dbReference type="InterPro" id="IPR058055">
    <property type="entry name" value="PA-PLA1"/>
</dbReference>
<feature type="region of interest" description="Disordered" evidence="2">
    <location>
        <begin position="57"/>
        <end position="147"/>
    </location>
</feature>
<reference evidence="5" key="1">
    <citation type="journal article" date="2016" name="Ticks Tick Borne Dis.">
        <title>De novo assembly and annotation of the salivary gland transcriptome of Rhipicephalus appendiculatus male and female ticks during blood feeding.</title>
        <authorList>
            <person name="de Castro M.H."/>
            <person name="de Klerk D."/>
            <person name="Pienaar R."/>
            <person name="Latif A.A."/>
            <person name="Rees D.J."/>
            <person name="Mans B.J."/>
        </authorList>
    </citation>
    <scope>NUCLEOTIDE SEQUENCE</scope>
    <source>
        <tissue evidence="5">Salivary glands</tissue>
    </source>
</reference>
<feature type="domain" description="WWE" evidence="3">
    <location>
        <begin position="248"/>
        <end position="330"/>
    </location>
</feature>
<dbReference type="InterPro" id="IPR004177">
    <property type="entry name" value="DDHD_dom"/>
</dbReference>
<feature type="compositionally biased region" description="Polar residues" evidence="2">
    <location>
        <begin position="123"/>
        <end position="138"/>
    </location>
</feature>
<dbReference type="InterPro" id="IPR013761">
    <property type="entry name" value="SAM/pointed_sf"/>
</dbReference>
<dbReference type="AlphaFoldDB" id="A0A131YKY3"/>
<dbReference type="GO" id="GO:0030134">
    <property type="term" value="C:COPII-coated ER to Golgi transport vesicle"/>
    <property type="evidence" value="ECO:0007669"/>
    <property type="project" value="TreeGrafter"/>
</dbReference>
<dbReference type="Gene3D" id="1.10.150.50">
    <property type="entry name" value="Transcription Factor, Ets-1"/>
    <property type="match status" value="1"/>
</dbReference>
<evidence type="ECO:0000256" key="2">
    <source>
        <dbReference type="SAM" id="MobiDB-lite"/>
    </source>
</evidence>
<feature type="region of interest" description="Disordered" evidence="2">
    <location>
        <begin position="687"/>
        <end position="722"/>
    </location>
</feature>
<protein>
    <submittedName>
        <fullName evidence="5">Phosphatidic acid preferring phospholipase a1</fullName>
    </submittedName>
</protein>
<comment type="similarity">
    <text evidence="1">Belongs to the PA-PLA1 family.</text>
</comment>
<dbReference type="InterPro" id="IPR057825">
    <property type="entry name" value="WWE_SEC23-DDH2"/>
</dbReference>
<dbReference type="PANTHER" id="PTHR23509">
    <property type="entry name" value="PA-PL1 PHOSPHOLIPASE FAMILY"/>
    <property type="match status" value="1"/>
</dbReference>
<dbReference type="PROSITE" id="PS51043">
    <property type="entry name" value="DDHD"/>
    <property type="match status" value="1"/>
</dbReference>
<dbReference type="GO" id="GO:0046872">
    <property type="term" value="F:metal ion binding"/>
    <property type="evidence" value="ECO:0007669"/>
    <property type="project" value="InterPro"/>
</dbReference>
<feature type="compositionally biased region" description="Pro residues" evidence="2">
    <location>
        <begin position="992"/>
        <end position="1002"/>
    </location>
</feature>
<dbReference type="PANTHER" id="PTHR23509:SF10">
    <property type="entry name" value="LD21067P"/>
    <property type="match status" value="1"/>
</dbReference>
<feature type="compositionally biased region" description="Low complexity" evidence="2">
    <location>
        <begin position="590"/>
        <end position="599"/>
    </location>
</feature>
<feature type="region of interest" description="Disordered" evidence="2">
    <location>
        <begin position="986"/>
        <end position="1037"/>
    </location>
</feature>
<sequence>MAGLGKNDSKKLTSLLLQPPNSSFSWNDVPSGNILMPVTQMEPGTEDCADADTFLGQEPNKVHQFPTAPEKVGASVADSLPSGPFSQLQQPLRPPPAQMQAPPQAQFAGAPPAAPAENVSAVPDTTFQMSQPMPDQTSPPLGPPPMGPPMNFHRQSPLTHASFLRQTAHPTHTIAQGPGIGATLPVGQPQEALSYQGPGQNGPPPHNFYAPSSQADAFSHGPSFTATTPASFEQPQHTYMPDHAQLPVSPPDATYVPVRPHWFYNKEIENKVVWIPFSLLDSTNLEEASARLAFGSEVVVTTDGGRYDVDVGARLRRPVYWDETPSQVRRCTWFYKLEGQNRFVPYEEPVAFILEDHYRKAMATGCWHQKLELPGNQTVVMHNSSVMVHFLPSSHPDEWGNVSEGQTRPRVVKRGIEDVDTIEEGEPSHIDHLVFVVHGVGSVCDFRFRSVEECLDDIRHISLGLIKSHFSIPSQEGNIGRIEFLPVSWHSTLHGDATGIDSALKHITLRSIPKLRHFTNDTLLDILFYTSPVYCQTIVDTVGSEINRLHSKFMERNPGFKGSIALAGHSLGSLILYDILSHQSDTSSQSSSTDVFVDSPKAELTPSPTSTHASEEVSDILQNADKDVSVESIFQELMLGDYIAKIHEEKIDIETLKMCSEGDLREMGLPMGPRKKLLSYMKDLSEKQSQRKVHPAQPAKAAAHQQVSLSPQTSVNSQSGHKRESVASVNYSMGMAGTGQLSVSYPKINFHPSCFFALGSPIAMFLVVRGNETLGEDFRLPTCPAFFNIFHPFDPVAYRMETLIDPNFTACPVLIPHHKGRKRMHLELKESLSRMGSDLKQRFMDSIRYTWNSLNEFARAHRSSPAQMEEEVNRVLQEEISRQSDAAEVESTVTVSDLQGIEDIGVGQLNGGRRIDYVLQEKPIESFNEYLFALASHACYWESEDTVLLILKELYALQGFAPQLATGRSTSQPKMQLYNPAAPLGNTSVAVSPPPMSLPSPPNNTVSPSGVPPLPPDGLSPPPPLQGFVRMSPLTRK</sequence>
<evidence type="ECO:0000256" key="1">
    <source>
        <dbReference type="ARBA" id="ARBA00038464"/>
    </source>
</evidence>
<feature type="domain" description="DDHD" evidence="4">
    <location>
        <begin position="748"/>
        <end position="956"/>
    </location>
</feature>
<dbReference type="GO" id="GO:0004620">
    <property type="term" value="F:phospholipase activity"/>
    <property type="evidence" value="ECO:0007669"/>
    <property type="project" value="TreeGrafter"/>
</dbReference>
<evidence type="ECO:0000259" key="3">
    <source>
        <dbReference type="PROSITE" id="PS50918"/>
    </source>
</evidence>
<dbReference type="InterPro" id="IPR001660">
    <property type="entry name" value="SAM"/>
</dbReference>
<dbReference type="Pfam" id="PF02825">
    <property type="entry name" value="WWE"/>
    <property type="match status" value="1"/>
</dbReference>
<accession>A0A131YKY3</accession>
<feature type="region of interest" description="Disordered" evidence="2">
    <location>
        <begin position="172"/>
        <end position="230"/>
    </location>
</feature>
<feature type="region of interest" description="Disordered" evidence="2">
    <location>
        <begin position="590"/>
        <end position="616"/>
    </location>
</feature>
<dbReference type="Pfam" id="PF02862">
    <property type="entry name" value="DDHD"/>
    <property type="match status" value="1"/>
</dbReference>
<feature type="compositionally biased region" description="Polar residues" evidence="2">
    <location>
        <begin position="210"/>
        <end position="230"/>
    </location>
</feature>
<dbReference type="EMBL" id="GEDV01009372">
    <property type="protein sequence ID" value="JAP79185.1"/>
    <property type="molecule type" value="Transcribed_RNA"/>
</dbReference>
<organism evidence="5">
    <name type="scientific">Rhipicephalus appendiculatus</name>
    <name type="common">Brown ear tick</name>
    <dbReference type="NCBI Taxonomy" id="34631"/>
    <lineage>
        <taxon>Eukaryota</taxon>
        <taxon>Metazoa</taxon>
        <taxon>Ecdysozoa</taxon>
        <taxon>Arthropoda</taxon>
        <taxon>Chelicerata</taxon>
        <taxon>Arachnida</taxon>
        <taxon>Acari</taxon>
        <taxon>Parasitiformes</taxon>
        <taxon>Ixodida</taxon>
        <taxon>Ixodoidea</taxon>
        <taxon>Ixodidae</taxon>
        <taxon>Rhipicephalinae</taxon>
        <taxon>Rhipicephalus</taxon>
        <taxon>Rhipicephalus</taxon>
    </lineage>
</organism>
<dbReference type="Pfam" id="PF00536">
    <property type="entry name" value="SAM_1"/>
    <property type="match status" value="1"/>
</dbReference>
<dbReference type="PROSITE" id="PS50918">
    <property type="entry name" value="WWE"/>
    <property type="match status" value="1"/>
</dbReference>
<dbReference type="Pfam" id="PF23464">
    <property type="entry name" value="WWE_3"/>
    <property type="match status" value="1"/>
</dbReference>
<feature type="compositionally biased region" description="Pro residues" evidence="2">
    <location>
        <begin position="1010"/>
        <end position="1025"/>
    </location>
</feature>
<feature type="compositionally biased region" description="Low complexity" evidence="2">
    <location>
        <begin position="98"/>
        <end position="111"/>
    </location>
</feature>
<proteinExistence type="inferred from homology"/>
<name>A0A131YKY3_RHIAP</name>